<reference evidence="2" key="1">
    <citation type="submission" date="2024-06" db="EMBL/GenBank/DDBJ databases">
        <title>Caproicibacterium argilliputei sp. nov, a novel caproic acid producing anaerobic bacterium isolated from pit mud.</title>
        <authorList>
            <person name="Zeng C."/>
        </authorList>
    </citation>
    <scope>NUCLEOTIDE SEQUENCE [LARGE SCALE GENOMIC DNA]</scope>
    <source>
        <strain evidence="2">ZCY20-5</strain>
    </source>
</reference>
<name>A0AA97DBP8_9FIRM</name>
<gene>
    <name evidence="1" type="ORF">PXC00_06465</name>
</gene>
<dbReference type="RefSeq" id="WP_316935171.1">
    <property type="nucleotide sequence ID" value="NZ_CP135996.1"/>
</dbReference>
<dbReference type="KEGG" id="carl:PXC00_06465"/>
<protein>
    <submittedName>
        <fullName evidence="1">Uncharacterized protein</fullName>
    </submittedName>
</protein>
<reference evidence="2" key="3">
    <citation type="submission" date="2024-06" db="EMBL/GenBank/DDBJ databases">
        <authorList>
            <person name="Zeng C."/>
        </authorList>
    </citation>
    <scope>NUCLEOTIDE SEQUENCE [LARGE SCALE GENOMIC DNA]</scope>
    <source>
        <strain evidence="2">ZCY20-5</strain>
    </source>
</reference>
<keyword evidence="2" id="KW-1185">Reference proteome</keyword>
<dbReference type="Proteomes" id="UP001300604">
    <property type="component" value="Chromosome"/>
</dbReference>
<dbReference type="EMBL" id="CP135996">
    <property type="protein sequence ID" value="WOC33504.1"/>
    <property type="molecule type" value="Genomic_DNA"/>
</dbReference>
<accession>A0AA97DBP8</accession>
<evidence type="ECO:0000313" key="2">
    <source>
        <dbReference type="Proteomes" id="UP001300604"/>
    </source>
</evidence>
<evidence type="ECO:0000313" key="1">
    <source>
        <dbReference type="EMBL" id="WOC33504.1"/>
    </source>
</evidence>
<sequence length="75" mass="8327">MDTQSALDSSALEQQDHTAAFAAMLQLRETLEQIEQYYAAVFRRTGYFAAVSKETFFFFAVSGKESGSLTLSSTE</sequence>
<proteinExistence type="predicted"/>
<dbReference type="AlphaFoldDB" id="A0AA97DBP8"/>
<organism evidence="1 2">
    <name type="scientific">Caproicibacterium argilliputei</name>
    <dbReference type="NCBI Taxonomy" id="3030016"/>
    <lineage>
        <taxon>Bacteria</taxon>
        <taxon>Bacillati</taxon>
        <taxon>Bacillota</taxon>
        <taxon>Clostridia</taxon>
        <taxon>Eubacteriales</taxon>
        <taxon>Oscillospiraceae</taxon>
        <taxon>Caproicibacterium</taxon>
    </lineage>
</organism>
<reference evidence="1 2" key="2">
    <citation type="submission" date="2024-06" db="EMBL/GenBank/DDBJ databases">
        <title>Caproicibacterium argilliputei sp. nov, a novel caproic acid producing anaerobic bacterium isolated from pit mud.</title>
        <authorList>
            <person name="Xia S."/>
        </authorList>
    </citation>
    <scope>NUCLEOTIDE SEQUENCE [LARGE SCALE GENOMIC DNA]</scope>
    <source>
        <strain evidence="1 2">ZCY20-5</strain>
    </source>
</reference>